<evidence type="ECO:0000313" key="1">
    <source>
        <dbReference type="EMBL" id="KIF83301.1"/>
    </source>
</evidence>
<keyword evidence="2" id="KW-1185">Reference proteome</keyword>
<reference evidence="1 2" key="1">
    <citation type="submission" date="2014-12" db="EMBL/GenBank/DDBJ databases">
        <title>Denitrispirillum autotrophicum gen. nov., sp. nov., Denitrifying, Facultatively Autotrophic Bacteria Isolated from Rice Paddy Soil.</title>
        <authorList>
            <person name="Ishii S."/>
            <person name="Ashida N."/>
            <person name="Ohno H."/>
            <person name="Otsuka S."/>
            <person name="Yokota A."/>
            <person name="Senoo K."/>
        </authorList>
    </citation>
    <scope>NUCLEOTIDE SEQUENCE [LARGE SCALE GENOMIC DNA]</scope>
    <source>
        <strain evidence="1 2">TSA66</strain>
    </source>
</reference>
<dbReference type="EMBL" id="JWJG01000028">
    <property type="protein sequence ID" value="KIF83301.1"/>
    <property type="molecule type" value="Genomic_DNA"/>
</dbReference>
<dbReference type="AlphaFoldDB" id="A0A0C2BZ56"/>
<comment type="caution">
    <text evidence="1">The sequence shown here is derived from an EMBL/GenBank/DDBJ whole genome shotgun (WGS) entry which is preliminary data.</text>
</comment>
<gene>
    <name evidence="1" type="ORF">TSA66_24655</name>
</gene>
<organism evidence="1 2">
    <name type="scientific">Noviherbaspirillum autotrophicum</name>
    <dbReference type="NCBI Taxonomy" id="709839"/>
    <lineage>
        <taxon>Bacteria</taxon>
        <taxon>Pseudomonadati</taxon>
        <taxon>Pseudomonadota</taxon>
        <taxon>Betaproteobacteria</taxon>
        <taxon>Burkholderiales</taxon>
        <taxon>Oxalobacteraceae</taxon>
        <taxon>Noviherbaspirillum</taxon>
    </lineage>
</organism>
<name>A0A0C2BZ56_9BURK</name>
<dbReference type="Proteomes" id="UP000031572">
    <property type="component" value="Unassembled WGS sequence"/>
</dbReference>
<proteinExistence type="predicted"/>
<sequence length="64" mass="7318">MQEDGITRPSPTVVQATRKLVERLATLSPDEQIEIEYTNPPLYVRYIRHSTGEILAEIRQHDAA</sequence>
<accession>A0A0C2BZ56</accession>
<protein>
    <submittedName>
        <fullName evidence="1">Uncharacterized protein</fullName>
    </submittedName>
</protein>
<evidence type="ECO:0000313" key="2">
    <source>
        <dbReference type="Proteomes" id="UP000031572"/>
    </source>
</evidence>